<dbReference type="STRING" id="272627.CCC_00784"/>
<accession>A0A0C2YRG7</accession>
<organism evidence="1 2">
    <name type="scientific">Paramagnetospirillum magnetotacticum MS-1</name>
    <dbReference type="NCBI Taxonomy" id="272627"/>
    <lineage>
        <taxon>Bacteria</taxon>
        <taxon>Pseudomonadati</taxon>
        <taxon>Pseudomonadota</taxon>
        <taxon>Alphaproteobacteria</taxon>
        <taxon>Rhodospirillales</taxon>
        <taxon>Magnetospirillaceae</taxon>
        <taxon>Paramagnetospirillum</taxon>
    </lineage>
</organism>
<evidence type="ECO:0000313" key="2">
    <source>
        <dbReference type="Proteomes" id="UP000031971"/>
    </source>
</evidence>
<dbReference type="NCBIfam" id="TIGR04323">
    <property type="entry name" value="SpoChoClust_1"/>
    <property type="match status" value="1"/>
</dbReference>
<gene>
    <name evidence="1" type="ORF">CCC_00784</name>
</gene>
<reference evidence="1 2" key="1">
    <citation type="submission" date="2015-01" db="EMBL/GenBank/DDBJ databases">
        <title>Genome Sequence of Magnetospirillum magnetotacticum Strain MS-1.</title>
        <authorList>
            <person name="Marinov G.K."/>
            <person name="Smalley M.D."/>
            <person name="DeSalvo G."/>
        </authorList>
    </citation>
    <scope>NUCLEOTIDE SEQUENCE [LARGE SCALE GENOMIC DNA]</scope>
    <source>
        <strain evidence="1 2">MS-1</strain>
    </source>
</reference>
<evidence type="ECO:0000313" key="1">
    <source>
        <dbReference type="EMBL" id="KIL97723.1"/>
    </source>
</evidence>
<keyword evidence="2" id="KW-1185">Reference proteome</keyword>
<comment type="caution">
    <text evidence="1">The sequence shown here is derived from an EMBL/GenBank/DDBJ whole genome shotgun (WGS) entry which is preliminary data.</text>
</comment>
<protein>
    <submittedName>
        <fullName evidence="1">Uncharacterized protein</fullName>
    </submittedName>
</protein>
<sequence length="136" mass="15242">MTELRFGYRGYISSRPIGGDRVPQAVQNLTVRDYARRRGLDFLLSATEYAMPDCTMMLEQVLDEMAGLGGAILYSLAQLPDDRARRRDILERALASGGVLHAALEDLKLASGDDLRRWEDITLVRQALPFCPKELS</sequence>
<dbReference type="Proteomes" id="UP000031971">
    <property type="component" value="Unassembled WGS sequence"/>
</dbReference>
<proteinExistence type="predicted"/>
<dbReference type="InterPro" id="IPR027610">
    <property type="entry name" value="SpoChClust_LIC12192"/>
</dbReference>
<dbReference type="RefSeq" id="WP_009871236.1">
    <property type="nucleotide sequence ID" value="NZ_JXSL01000030.1"/>
</dbReference>
<dbReference type="EMBL" id="JXSL01000030">
    <property type="protein sequence ID" value="KIL97723.1"/>
    <property type="molecule type" value="Genomic_DNA"/>
</dbReference>
<dbReference type="OrthoDB" id="330165at2"/>
<name>A0A0C2YRG7_PARME</name>
<dbReference type="AlphaFoldDB" id="A0A0C2YRG7"/>